<dbReference type="PANTHER" id="PTHR11866">
    <property type="entry name" value="G-PROTEIN COUPLED RECEPTOR FAMILY 1 MEMBER"/>
    <property type="match status" value="1"/>
</dbReference>
<feature type="region of interest" description="Disordered" evidence="11">
    <location>
        <begin position="478"/>
        <end position="511"/>
    </location>
</feature>
<comment type="subcellular location">
    <subcellularLocation>
        <location evidence="1">Cell membrane</location>
        <topology evidence="1">Multi-pass membrane protein</topology>
    </subcellularLocation>
</comment>
<feature type="compositionally biased region" description="Polar residues" evidence="11">
    <location>
        <begin position="557"/>
        <end position="567"/>
    </location>
</feature>
<comment type="caution">
    <text evidence="14">The sequence shown here is derived from an EMBL/GenBank/DDBJ whole genome shotgun (WGS) entry which is preliminary data.</text>
</comment>
<dbReference type="InterPro" id="IPR000276">
    <property type="entry name" value="GPCR_Rhodpsn"/>
</dbReference>
<name>A0A5J5DA57_9PERO</name>
<proteinExistence type="inferred from homology"/>
<dbReference type="InterPro" id="IPR008365">
    <property type="entry name" value="Prostanoid_rcpt"/>
</dbReference>
<evidence type="ECO:0000256" key="2">
    <source>
        <dbReference type="ARBA" id="ARBA00022475"/>
    </source>
</evidence>
<dbReference type="PRINTS" id="PR00237">
    <property type="entry name" value="GPCRRHODOPSN"/>
</dbReference>
<keyword evidence="2" id="KW-1003">Cell membrane</keyword>
<organism evidence="14 15">
    <name type="scientific">Etheostoma spectabile</name>
    <name type="common">orangethroat darter</name>
    <dbReference type="NCBI Taxonomy" id="54343"/>
    <lineage>
        <taxon>Eukaryota</taxon>
        <taxon>Metazoa</taxon>
        <taxon>Chordata</taxon>
        <taxon>Craniata</taxon>
        <taxon>Vertebrata</taxon>
        <taxon>Euteleostomi</taxon>
        <taxon>Actinopterygii</taxon>
        <taxon>Neopterygii</taxon>
        <taxon>Teleostei</taxon>
        <taxon>Neoteleostei</taxon>
        <taxon>Acanthomorphata</taxon>
        <taxon>Eupercaria</taxon>
        <taxon>Perciformes</taxon>
        <taxon>Percoidei</taxon>
        <taxon>Percidae</taxon>
        <taxon>Etheostomatinae</taxon>
        <taxon>Etheostoma</taxon>
    </lineage>
</organism>
<keyword evidence="4 12" id="KW-1133">Transmembrane helix</keyword>
<keyword evidence="6 12" id="KW-0472">Membrane</keyword>
<dbReference type="PRINTS" id="PR00586">
    <property type="entry name" value="PRSTNOIDEP4R"/>
</dbReference>
<accession>A0A5J5DA57</accession>
<evidence type="ECO:0000313" key="15">
    <source>
        <dbReference type="Proteomes" id="UP000327493"/>
    </source>
</evidence>
<evidence type="ECO:0000256" key="5">
    <source>
        <dbReference type="ARBA" id="ARBA00023040"/>
    </source>
</evidence>
<gene>
    <name evidence="14" type="ORF">FQN60_012810</name>
</gene>
<evidence type="ECO:0000256" key="8">
    <source>
        <dbReference type="ARBA" id="ARBA00023180"/>
    </source>
</evidence>
<evidence type="ECO:0000313" key="14">
    <source>
        <dbReference type="EMBL" id="KAA8589445.1"/>
    </source>
</evidence>
<evidence type="ECO:0000256" key="3">
    <source>
        <dbReference type="ARBA" id="ARBA00022692"/>
    </source>
</evidence>
<evidence type="ECO:0000256" key="9">
    <source>
        <dbReference type="ARBA" id="ARBA00023224"/>
    </source>
</evidence>
<dbReference type="GO" id="GO:0005886">
    <property type="term" value="C:plasma membrane"/>
    <property type="evidence" value="ECO:0007669"/>
    <property type="project" value="UniProtKB-SubCell"/>
</dbReference>
<feature type="non-terminal residue" evidence="14">
    <location>
        <position position="586"/>
    </location>
</feature>
<dbReference type="InterPro" id="IPR001758">
    <property type="entry name" value="Prost_EP4_rcpt"/>
</dbReference>
<dbReference type="GO" id="GO:0050728">
    <property type="term" value="P:negative regulation of inflammatory response"/>
    <property type="evidence" value="ECO:0007669"/>
    <property type="project" value="TreeGrafter"/>
</dbReference>
<dbReference type="PROSITE" id="PS50262">
    <property type="entry name" value="G_PROTEIN_RECEP_F1_2"/>
    <property type="match status" value="1"/>
</dbReference>
<keyword evidence="9 10" id="KW-0807">Transducer</keyword>
<feature type="domain" description="G-protein coupled receptors family 1 profile" evidence="13">
    <location>
        <begin position="89"/>
        <end position="352"/>
    </location>
</feature>
<dbReference type="Gene3D" id="1.20.1070.10">
    <property type="entry name" value="Rhodopsin 7-helix transmembrane proteins"/>
    <property type="match status" value="1"/>
</dbReference>
<feature type="region of interest" description="Disordered" evidence="11">
    <location>
        <begin position="552"/>
        <end position="586"/>
    </location>
</feature>
<keyword evidence="15" id="KW-1185">Reference proteome</keyword>
<keyword evidence="7 10" id="KW-0675">Receptor</keyword>
<comment type="similarity">
    <text evidence="10">Belongs to the G-protein coupled receptor 1 family.</text>
</comment>
<evidence type="ECO:0000256" key="7">
    <source>
        <dbReference type="ARBA" id="ARBA00023170"/>
    </source>
</evidence>
<feature type="transmembrane region" description="Helical" evidence="12">
    <location>
        <begin position="152"/>
        <end position="174"/>
    </location>
</feature>
<dbReference type="SUPFAM" id="SSF81321">
    <property type="entry name" value="Family A G protein-coupled receptor-like"/>
    <property type="match status" value="1"/>
</dbReference>
<evidence type="ECO:0000259" key="13">
    <source>
        <dbReference type="PROSITE" id="PS50262"/>
    </source>
</evidence>
<keyword evidence="3 10" id="KW-0812">Transmembrane</keyword>
<dbReference type="EMBL" id="VOFY01000009">
    <property type="protein sequence ID" value="KAA8589445.1"/>
    <property type="molecule type" value="Genomic_DNA"/>
</dbReference>
<evidence type="ECO:0000256" key="11">
    <source>
        <dbReference type="SAM" id="MobiDB-lite"/>
    </source>
</evidence>
<feature type="transmembrane region" description="Helical" evidence="12">
    <location>
        <begin position="109"/>
        <end position="132"/>
    </location>
</feature>
<evidence type="ECO:0000256" key="6">
    <source>
        <dbReference type="ARBA" id="ARBA00023136"/>
    </source>
</evidence>
<sequence>MRLPEKIPLLSPYLLLQGVKREMHSQIHNRPKGISLTHTSPWVYLAMESPNFTHRSVSLNDTSVRNSQMTSVETAIALPIFMFAGGAIGNIIAIIVLSVSKQERKSSAFYTLLCGLAVTDLLGTCLASPLTIANYLDHNVLKDHHVCEFHSFLLLFFGLTGLSIICTMAAERYLAICCPYIYQRWGVDRRFAQKFLFFIYISHIFFCCLPMMGMSVSKLQPSGTWCFIDWETHEPVAAAYSVLYGAVSLLLILGTIVLNLAVCGALLLMRQRTVQRPVTRASVRERWRALSSAAETQMIAVLVMTSAVVLACSAPLVVRVFANRFMLKNDPKADLSAIRIASVNPILDPWIYILLRRSLFRRLLSLSRRGSSTRRGSSSTTQRDLFDPDLMRDSHVFTQLMCNTNIITQLPATVKFTAYNTEMVGVTHLVVEEDPDYGPERADDVQYAKGNDVLSKVAKAADEQKNEAVTATHQVSINKKHREVHQNPGGQHEENSIKAQDVEKPQNHKKDLCKGQYSKHIMAGDGVAVITFLEKMFCREKQSVAARALISPETSKDSSVAVASSTPPMMGMSDTYTYDRDHTEGK</sequence>
<dbReference type="InterPro" id="IPR017452">
    <property type="entry name" value="GPCR_Rhodpsn_7TM"/>
</dbReference>
<protein>
    <recommendedName>
        <fullName evidence="13">G-protein coupled receptors family 1 profile domain-containing protein</fullName>
    </recommendedName>
</protein>
<feature type="transmembrane region" description="Helical" evidence="12">
    <location>
        <begin position="195"/>
        <end position="217"/>
    </location>
</feature>
<dbReference type="PROSITE" id="PS00237">
    <property type="entry name" value="G_PROTEIN_RECEP_F1_1"/>
    <property type="match status" value="1"/>
</dbReference>
<dbReference type="GO" id="GO:0004957">
    <property type="term" value="F:prostaglandin E receptor activity"/>
    <property type="evidence" value="ECO:0007669"/>
    <property type="project" value="InterPro"/>
</dbReference>
<feature type="compositionally biased region" description="Basic and acidic residues" evidence="11">
    <location>
        <begin position="577"/>
        <end position="586"/>
    </location>
</feature>
<feature type="transmembrane region" description="Helical" evidence="12">
    <location>
        <begin position="289"/>
        <end position="317"/>
    </location>
</feature>
<reference evidence="14 15" key="1">
    <citation type="submission" date="2019-08" db="EMBL/GenBank/DDBJ databases">
        <title>A chromosome-level genome assembly, high-density linkage maps, and genome scans reveal the genomic architecture of hybrid incompatibilities underlying speciation via character displacement in darters (Percidae: Etheostominae).</title>
        <authorList>
            <person name="Moran R.L."/>
            <person name="Catchen J.M."/>
            <person name="Fuller R.C."/>
        </authorList>
    </citation>
    <scope>NUCLEOTIDE SEQUENCE [LARGE SCALE GENOMIC DNA]</scope>
    <source>
        <strain evidence="14">EspeVRDwgs_2016</strain>
        <tissue evidence="14">Muscle</tissue>
    </source>
</reference>
<feature type="transmembrane region" description="Helical" evidence="12">
    <location>
        <begin position="76"/>
        <end position="97"/>
    </location>
</feature>
<evidence type="ECO:0000256" key="1">
    <source>
        <dbReference type="ARBA" id="ARBA00004651"/>
    </source>
</evidence>
<feature type="compositionally biased region" description="Basic and acidic residues" evidence="11">
    <location>
        <begin position="491"/>
        <end position="511"/>
    </location>
</feature>
<evidence type="ECO:0000256" key="10">
    <source>
        <dbReference type="RuleBase" id="RU000688"/>
    </source>
</evidence>
<dbReference type="AlphaFoldDB" id="A0A5J5DA57"/>
<dbReference type="GO" id="GO:0007204">
    <property type="term" value="P:positive regulation of cytosolic calcium ion concentration"/>
    <property type="evidence" value="ECO:0007669"/>
    <property type="project" value="TreeGrafter"/>
</dbReference>
<evidence type="ECO:0000256" key="12">
    <source>
        <dbReference type="SAM" id="Phobius"/>
    </source>
</evidence>
<dbReference type="PRINTS" id="PR01788">
    <property type="entry name" value="PROSTANOIDR"/>
</dbReference>
<dbReference type="GO" id="GO:0006954">
    <property type="term" value="P:inflammatory response"/>
    <property type="evidence" value="ECO:0007669"/>
    <property type="project" value="TreeGrafter"/>
</dbReference>
<dbReference type="GO" id="GO:0007189">
    <property type="term" value="P:adenylate cyclase-activating G protein-coupled receptor signaling pathway"/>
    <property type="evidence" value="ECO:0007669"/>
    <property type="project" value="TreeGrafter"/>
</dbReference>
<dbReference type="Proteomes" id="UP000327493">
    <property type="component" value="Chromosome 9"/>
</dbReference>
<keyword evidence="5 10" id="KW-0297">G-protein coupled receptor</keyword>
<evidence type="ECO:0000256" key="4">
    <source>
        <dbReference type="ARBA" id="ARBA00022989"/>
    </source>
</evidence>
<keyword evidence="8" id="KW-0325">Glycoprotein</keyword>
<dbReference type="PANTHER" id="PTHR11866:SF31">
    <property type="entry name" value="G-PROTEIN COUPLED RECEPTORS FAMILY 1 PROFILE DOMAIN-CONTAINING PROTEIN"/>
    <property type="match status" value="1"/>
</dbReference>
<dbReference type="GO" id="GO:0071380">
    <property type="term" value="P:cellular response to prostaglandin E stimulus"/>
    <property type="evidence" value="ECO:0007669"/>
    <property type="project" value="TreeGrafter"/>
</dbReference>
<feature type="transmembrane region" description="Helical" evidence="12">
    <location>
        <begin position="237"/>
        <end position="268"/>
    </location>
</feature>
<dbReference type="Pfam" id="PF00001">
    <property type="entry name" value="7tm_1"/>
    <property type="match status" value="1"/>
</dbReference>